<dbReference type="InterPro" id="IPR022085">
    <property type="entry name" value="OpdG"/>
</dbReference>
<keyword evidence="3" id="KW-1185">Reference proteome</keyword>
<evidence type="ECO:0000256" key="1">
    <source>
        <dbReference type="SAM" id="MobiDB-lite"/>
    </source>
</evidence>
<feature type="compositionally biased region" description="Polar residues" evidence="1">
    <location>
        <begin position="1"/>
        <end position="13"/>
    </location>
</feature>
<dbReference type="PANTHER" id="PTHR38797">
    <property type="entry name" value="NUCLEAR PORE COMPLEX PROTEIN NUP85-RELATED"/>
    <property type="match status" value="1"/>
</dbReference>
<sequence>MSTTEPISLQSVKASDPEMASAPRAQIVDLFESAFNTKADAATSADEISERLATQLDALRVPPETLRDDEDEVDSIRWHVWSTLVASVQQIPADNHIQDRAVAILAGLARATSHTNWQNLEGLEICTRDAWQDPTRSFGQIANDDTYSAWVNLNAFMARLIAAGTVSWFELPIWEFRDALEESLDELSQRNKDTRLLVAVHWMRIAGKAVRDQALMGRDLDEAEARMLRGGELFAGKTGYTLERWEFWRQRFTEAKEQVSEPVRAAVDEALKHMVVVEGVIYR</sequence>
<evidence type="ECO:0000313" key="2">
    <source>
        <dbReference type="EMBL" id="KAK0612768.1"/>
    </source>
</evidence>
<gene>
    <name evidence="2" type="ORF">B0T17DRAFT_383963</name>
</gene>
<reference evidence="2" key="1">
    <citation type="submission" date="2023-06" db="EMBL/GenBank/DDBJ databases">
        <title>Genome-scale phylogeny and comparative genomics of the fungal order Sordariales.</title>
        <authorList>
            <consortium name="Lawrence Berkeley National Laboratory"/>
            <person name="Hensen N."/>
            <person name="Bonometti L."/>
            <person name="Westerberg I."/>
            <person name="Brannstrom I.O."/>
            <person name="Guillou S."/>
            <person name="Cros-Aarteil S."/>
            <person name="Calhoun S."/>
            <person name="Haridas S."/>
            <person name="Kuo A."/>
            <person name="Mondo S."/>
            <person name="Pangilinan J."/>
            <person name="Riley R."/>
            <person name="LaButti K."/>
            <person name="Andreopoulos B."/>
            <person name="Lipzen A."/>
            <person name="Chen C."/>
            <person name="Yanf M."/>
            <person name="Daum C."/>
            <person name="Ng V."/>
            <person name="Clum A."/>
            <person name="Steindorff A."/>
            <person name="Ohm R."/>
            <person name="Martin F."/>
            <person name="Silar P."/>
            <person name="Natvig D."/>
            <person name="Lalanne C."/>
            <person name="Gautier V."/>
            <person name="Ament-velasquez S.L."/>
            <person name="Kruys A."/>
            <person name="Hutchinson M.I."/>
            <person name="Powell A.J."/>
            <person name="Barry K."/>
            <person name="Miller A.N."/>
            <person name="Grigoriev I.V."/>
            <person name="Debuchy R."/>
            <person name="Gladieux P."/>
            <person name="Thoren M.H."/>
            <person name="Johannesson H."/>
        </authorList>
    </citation>
    <scope>NUCLEOTIDE SEQUENCE</scope>
    <source>
        <strain evidence="2">SMH3391-2</strain>
    </source>
</reference>
<dbReference type="Pfam" id="PF12311">
    <property type="entry name" value="DUF3632"/>
    <property type="match status" value="1"/>
</dbReference>
<proteinExistence type="predicted"/>
<dbReference type="AlphaFoldDB" id="A0AA39U5D2"/>
<protein>
    <submittedName>
        <fullName evidence="2">Uncharacterized protein</fullName>
    </submittedName>
</protein>
<feature type="region of interest" description="Disordered" evidence="1">
    <location>
        <begin position="1"/>
        <end position="20"/>
    </location>
</feature>
<organism evidence="2 3">
    <name type="scientific">Bombardia bombarda</name>
    <dbReference type="NCBI Taxonomy" id="252184"/>
    <lineage>
        <taxon>Eukaryota</taxon>
        <taxon>Fungi</taxon>
        <taxon>Dikarya</taxon>
        <taxon>Ascomycota</taxon>
        <taxon>Pezizomycotina</taxon>
        <taxon>Sordariomycetes</taxon>
        <taxon>Sordariomycetidae</taxon>
        <taxon>Sordariales</taxon>
        <taxon>Lasiosphaeriaceae</taxon>
        <taxon>Bombardia</taxon>
    </lineage>
</organism>
<comment type="caution">
    <text evidence="2">The sequence shown here is derived from an EMBL/GenBank/DDBJ whole genome shotgun (WGS) entry which is preliminary data.</text>
</comment>
<dbReference type="PANTHER" id="PTHR38797:SF4">
    <property type="entry name" value="NUCLEAR PORE COMPLEX PROTEIN NUP85"/>
    <property type="match status" value="1"/>
</dbReference>
<dbReference type="EMBL" id="JAULSR010000008">
    <property type="protein sequence ID" value="KAK0612768.1"/>
    <property type="molecule type" value="Genomic_DNA"/>
</dbReference>
<accession>A0AA39U5D2</accession>
<dbReference type="Proteomes" id="UP001174934">
    <property type="component" value="Unassembled WGS sequence"/>
</dbReference>
<dbReference type="InterPro" id="IPR053204">
    <property type="entry name" value="Oxopyrrolidines_Biosynth-assoc"/>
</dbReference>
<evidence type="ECO:0000313" key="3">
    <source>
        <dbReference type="Proteomes" id="UP001174934"/>
    </source>
</evidence>
<name>A0AA39U5D2_9PEZI</name>